<feature type="domain" description="Acyltransferase 3" evidence="8">
    <location>
        <begin position="15"/>
        <end position="322"/>
    </location>
</feature>
<dbReference type="PANTHER" id="PTHR40074:SF2">
    <property type="entry name" value="O-ACETYLTRANSFERASE WECH"/>
    <property type="match status" value="1"/>
</dbReference>
<keyword evidence="10" id="KW-1185">Reference proteome</keyword>
<evidence type="ECO:0000256" key="3">
    <source>
        <dbReference type="ARBA" id="ARBA00022475"/>
    </source>
</evidence>
<feature type="transmembrane region" description="Helical" evidence="7">
    <location>
        <begin position="125"/>
        <end position="152"/>
    </location>
</feature>
<dbReference type="PANTHER" id="PTHR40074">
    <property type="entry name" value="O-ACETYLTRANSFERASE WECH"/>
    <property type="match status" value="1"/>
</dbReference>
<evidence type="ECO:0000256" key="7">
    <source>
        <dbReference type="SAM" id="Phobius"/>
    </source>
</evidence>
<dbReference type="Proteomes" id="UP000307000">
    <property type="component" value="Chromosome"/>
</dbReference>
<accession>A0A5B7WS95</accession>
<feature type="transmembrane region" description="Helical" evidence="7">
    <location>
        <begin position="249"/>
        <end position="267"/>
    </location>
</feature>
<comment type="subcellular location">
    <subcellularLocation>
        <location evidence="1">Cell membrane</location>
        <topology evidence="1">Multi-pass membrane protein</topology>
    </subcellularLocation>
</comment>
<proteinExistence type="inferred from homology"/>
<dbReference type="EMBL" id="CP034412">
    <property type="protein sequence ID" value="QCY46918.1"/>
    <property type="molecule type" value="Genomic_DNA"/>
</dbReference>
<gene>
    <name evidence="9" type="ORF">GcLGCM259_1177</name>
</gene>
<dbReference type="InterPro" id="IPR002656">
    <property type="entry name" value="Acyl_transf_3_dom"/>
</dbReference>
<protein>
    <recommendedName>
        <fullName evidence="8">Acyltransferase 3 domain-containing protein</fullName>
    </recommendedName>
</protein>
<name>A0A5B7WS95_9MICC</name>
<evidence type="ECO:0000256" key="6">
    <source>
        <dbReference type="ARBA" id="ARBA00023136"/>
    </source>
</evidence>
<dbReference type="RefSeq" id="WP_175419343.1">
    <property type="nucleotide sequence ID" value="NZ_CP034412.1"/>
</dbReference>
<feature type="transmembrane region" description="Helical" evidence="7">
    <location>
        <begin position="222"/>
        <end position="243"/>
    </location>
</feature>
<evidence type="ECO:0000256" key="1">
    <source>
        <dbReference type="ARBA" id="ARBA00004651"/>
    </source>
</evidence>
<evidence type="ECO:0000256" key="4">
    <source>
        <dbReference type="ARBA" id="ARBA00022692"/>
    </source>
</evidence>
<dbReference type="GO" id="GO:0005886">
    <property type="term" value="C:plasma membrane"/>
    <property type="evidence" value="ECO:0007669"/>
    <property type="project" value="UniProtKB-SubCell"/>
</dbReference>
<dbReference type="GO" id="GO:0009246">
    <property type="term" value="P:enterobacterial common antigen biosynthetic process"/>
    <property type="evidence" value="ECO:0007669"/>
    <property type="project" value="TreeGrafter"/>
</dbReference>
<evidence type="ECO:0000259" key="8">
    <source>
        <dbReference type="Pfam" id="PF01757"/>
    </source>
</evidence>
<evidence type="ECO:0000256" key="2">
    <source>
        <dbReference type="ARBA" id="ARBA00007400"/>
    </source>
</evidence>
<keyword evidence="5 7" id="KW-1133">Transmembrane helix</keyword>
<keyword evidence="4 7" id="KW-0812">Transmembrane</keyword>
<organism evidence="9 10">
    <name type="scientific">Glutamicibacter creatinolyticus</name>
    <dbReference type="NCBI Taxonomy" id="162496"/>
    <lineage>
        <taxon>Bacteria</taxon>
        <taxon>Bacillati</taxon>
        <taxon>Actinomycetota</taxon>
        <taxon>Actinomycetes</taxon>
        <taxon>Micrococcales</taxon>
        <taxon>Micrococcaceae</taxon>
        <taxon>Glutamicibacter</taxon>
    </lineage>
</organism>
<comment type="similarity">
    <text evidence="2">Belongs to the acyltransferase 3 family.</text>
</comment>
<dbReference type="KEGG" id="gcr:GcLGCM259_1177"/>
<feature type="transmembrane region" description="Helical" evidence="7">
    <location>
        <begin position="304"/>
        <end position="323"/>
    </location>
</feature>
<dbReference type="AlphaFoldDB" id="A0A5B7WS95"/>
<reference evidence="9 10" key="1">
    <citation type="submission" date="2018-12" db="EMBL/GenBank/DDBJ databases">
        <title>Complete Genome Sequence of Glutamicibacter creatinolyticus strain LGCM259,isolated from an abscess of a 12-year-old mare in Italy.</title>
        <authorList>
            <person name="Santos R.G."/>
            <person name="Silva A.L."/>
            <person name="Seyffert N."/>
            <person name="Castro T.L.P."/>
            <person name="Attili A.R."/>
            <person name="Rifici C."/>
            <person name="Mazzullo G."/>
            <person name="Brenig B."/>
            <person name="Venanzi F."/>
            <person name="Azevedo V."/>
        </authorList>
    </citation>
    <scope>NUCLEOTIDE SEQUENCE [LARGE SCALE GENOMIC DNA]</scope>
    <source>
        <strain evidence="9 10">LGCM 259</strain>
    </source>
</reference>
<feature type="transmembrane region" description="Helical" evidence="7">
    <location>
        <begin position="279"/>
        <end position="298"/>
    </location>
</feature>
<keyword evidence="3" id="KW-1003">Cell membrane</keyword>
<sequence length="347" mass="38644">MVTTTNSRVGQRKNQNIETLRGIAIIALVAFHVIGVSGSAGLNVPPDSVWRWFADSLGFIRMPLFTFLSGVVYAAYAPMRSGMGRFVRSKARRLLLPMVCVGAIFLTVQSLAPGTNRDLLGEEPWFMWLILPVAHFWFLPALFWIFVLFALLDVRHLMDSARNLWTLLGFTVAASVLIGPLFDRNWLGFEGSLYLLPFFTFGVICARLGWQRQALKWRLLSVAALAVAFTWIQLGLLGVVPAIAERHELGGILASFAALLAVFGFPFQVRALAWLGQFAYPIFLFHVFGSAGARIVLLRLGVEITWIHFLTGVLLALALGIVADKMFCRFNATNVVLLGNKLRPRHR</sequence>
<evidence type="ECO:0000313" key="10">
    <source>
        <dbReference type="Proteomes" id="UP000307000"/>
    </source>
</evidence>
<feature type="transmembrane region" description="Helical" evidence="7">
    <location>
        <begin position="52"/>
        <end position="74"/>
    </location>
</feature>
<dbReference type="GO" id="GO:0016413">
    <property type="term" value="F:O-acetyltransferase activity"/>
    <property type="evidence" value="ECO:0007669"/>
    <property type="project" value="TreeGrafter"/>
</dbReference>
<feature type="transmembrane region" description="Helical" evidence="7">
    <location>
        <begin position="94"/>
        <end position="113"/>
    </location>
</feature>
<evidence type="ECO:0000313" key="9">
    <source>
        <dbReference type="EMBL" id="QCY46918.1"/>
    </source>
</evidence>
<feature type="transmembrane region" description="Helical" evidence="7">
    <location>
        <begin position="194"/>
        <end position="210"/>
    </location>
</feature>
<dbReference type="Pfam" id="PF01757">
    <property type="entry name" value="Acyl_transf_3"/>
    <property type="match status" value="1"/>
</dbReference>
<feature type="transmembrane region" description="Helical" evidence="7">
    <location>
        <begin position="20"/>
        <end position="40"/>
    </location>
</feature>
<feature type="transmembrane region" description="Helical" evidence="7">
    <location>
        <begin position="164"/>
        <end position="182"/>
    </location>
</feature>
<keyword evidence="6 7" id="KW-0472">Membrane</keyword>
<evidence type="ECO:0000256" key="5">
    <source>
        <dbReference type="ARBA" id="ARBA00022989"/>
    </source>
</evidence>